<evidence type="ECO:0000313" key="2">
    <source>
        <dbReference type="Proteomes" id="UP000756346"/>
    </source>
</evidence>
<proteinExistence type="predicted"/>
<dbReference type="GO" id="GO:0000981">
    <property type="term" value="F:DNA-binding transcription factor activity, RNA polymerase II-specific"/>
    <property type="evidence" value="ECO:0007669"/>
    <property type="project" value="TreeGrafter"/>
</dbReference>
<evidence type="ECO:0008006" key="3">
    <source>
        <dbReference type="Google" id="ProtNLM"/>
    </source>
</evidence>
<dbReference type="OrthoDB" id="416217at2759"/>
<protein>
    <recommendedName>
        <fullName evidence="3">C6 transcription factor</fullName>
    </recommendedName>
</protein>
<organism evidence="1 2">
    <name type="scientific">Microdochium trichocladiopsis</name>
    <dbReference type="NCBI Taxonomy" id="1682393"/>
    <lineage>
        <taxon>Eukaryota</taxon>
        <taxon>Fungi</taxon>
        <taxon>Dikarya</taxon>
        <taxon>Ascomycota</taxon>
        <taxon>Pezizomycotina</taxon>
        <taxon>Sordariomycetes</taxon>
        <taxon>Xylariomycetidae</taxon>
        <taxon>Xylariales</taxon>
        <taxon>Microdochiaceae</taxon>
        <taxon>Microdochium</taxon>
    </lineage>
</organism>
<dbReference type="GeneID" id="70189668"/>
<dbReference type="InterPro" id="IPR052400">
    <property type="entry name" value="Zn2-C6_fungal_TF"/>
</dbReference>
<dbReference type="AlphaFoldDB" id="A0A9P8YAX5"/>
<dbReference type="Proteomes" id="UP000756346">
    <property type="component" value="Unassembled WGS sequence"/>
</dbReference>
<dbReference type="RefSeq" id="XP_046014613.1">
    <property type="nucleotide sequence ID" value="XM_046160122.1"/>
</dbReference>
<reference evidence="1" key="1">
    <citation type="journal article" date="2021" name="Nat. Commun.">
        <title>Genetic determinants of endophytism in the Arabidopsis root mycobiome.</title>
        <authorList>
            <person name="Mesny F."/>
            <person name="Miyauchi S."/>
            <person name="Thiergart T."/>
            <person name="Pickel B."/>
            <person name="Atanasova L."/>
            <person name="Karlsson M."/>
            <person name="Huettel B."/>
            <person name="Barry K.W."/>
            <person name="Haridas S."/>
            <person name="Chen C."/>
            <person name="Bauer D."/>
            <person name="Andreopoulos W."/>
            <person name="Pangilinan J."/>
            <person name="LaButti K."/>
            <person name="Riley R."/>
            <person name="Lipzen A."/>
            <person name="Clum A."/>
            <person name="Drula E."/>
            <person name="Henrissat B."/>
            <person name="Kohler A."/>
            <person name="Grigoriev I.V."/>
            <person name="Martin F.M."/>
            <person name="Hacquard S."/>
        </authorList>
    </citation>
    <scope>NUCLEOTIDE SEQUENCE</scope>
    <source>
        <strain evidence="1">MPI-CAGE-CH-0230</strain>
    </source>
</reference>
<dbReference type="EMBL" id="JAGTJQ010000003">
    <property type="protein sequence ID" value="KAH7034520.1"/>
    <property type="molecule type" value="Genomic_DNA"/>
</dbReference>
<keyword evidence="2" id="KW-1185">Reference proteome</keyword>
<accession>A0A9P8YAX5</accession>
<comment type="caution">
    <text evidence="1">The sequence shown here is derived from an EMBL/GenBank/DDBJ whole genome shotgun (WGS) entry which is preliminary data.</text>
</comment>
<dbReference type="PANTHER" id="PTHR47657:SF7">
    <property type="entry name" value="STEROL REGULATORY ELEMENT-BINDING PROTEIN ECM22"/>
    <property type="match status" value="1"/>
</dbReference>
<sequence>MAESPAPGAFAFANTIVVPRVEGQTSDLLTIGVVDRPRLKLPHTKSRRGCLARKRRRVKLARVRNPVLSQNQDRMDTEPQISLLQLELFHHWGKQTMSTLTFPQVWPAKDFVMSAILCVAAMHLTTLCSQNHKYSRASMQLTARTVRLFRETLSRPITRDNCEALMGTALLVNYMSWSDLGFLDSPVNGESTAGLDLAHNLLFLLSPGNIQAIPVFFDEGGAFAEMIHQNPRVSIEHELTECGEDTTRFVEPLMWMWDDLCCQSPRPVAVETVPRGPPPHAWRLLLGLERELVLVRSAPRTTGTTPKTAITNVTTDHASTGRLQISAASSSEATQSMRLFFQRIMCRVSPLFSCANLKSAGSTVAKSAVLQVEEAIEQLSYGFPILCCAPLLKLLTLRDSRALVGLVHFYGAAHNLLISERCWSTFREERIAEELNLGRLDAYLII</sequence>
<evidence type="ECO:0000313" key="1">
    <source>
        <dbReference type="EMBL" id="KAH7034520.1"/>
    </source>
</evidence>
<name>A0A9P8YAX5_9PEZI</name>
<dbReference type="PANTHER" id="PTHR47657">
    <property type="entry name" value="STEROL REGULATORY ELEMENT-BINDING PROTEIN ECM22"/>
    <property type="match status" value="1"/>
</dbReference>
<gene>
    <name evidence="1" type="ORF">B0I36DRAFT_372499</name>
</gene>